<protein>
    <submittedName>
        <fullName evidence="2">Uncharacterized protein</fullName>
    </submittedName>
</protein>
<gene>
    <name evidence="2" type="ORF">LC20_07100</name>
</gene>
<keyword evidence="1" id="KW-1133">Transmembrane helix</keyword>
<dbReference type="AlphaFoldDB" id="A0A7U5SSK7"/>
<keyword evidence="1" id="KW-0812">Transmembrane</keyword>
<organism evidence="2 3">
    <name type="scientific">Yersinia enterocolitica LC20</name>
    <dbReference type="NCBI Taxonomy" id="1443113"/>
    <lineage>
        <taxon>Bacteria</taxon>
        <taxon>Pseudomonadati</taxon>
        <taxon>Pseudomonadota</taxon>
        <taxon>Gammaproteobacteria</taxon>
        <taxon>Enterobacterales</taxon>
        <taxon>Yersiniaceae</taxon>
        <taxon>Yersinia</taxon>
    </lineage>
</organism>
<keyword evidence="1" id="KW-0472">Membrane</keyword>
<dbReference type="EMBL" id="CP007448">
    <property type="protein sequence ID" value="ATX62777.1"/>
    <property type="molecule type" value="Genomic_DNA"/>
</dbReference>
<accession>A0A7U5SSK7</accession>
<evidence type="ECO:0000313" key="3">
    <source>
        <dbReference type="Proteomes" id="UP000230961"/>
    </source>
</evidence>
<sequence length="70" mass="7933">MGFAFWRVSAPVAAIVYFTAVILGSYYTGIEYHKVTIIVLLTIGHKKTLTIIRLVRDAKSANTKETLKWF</sequence>
<evidence type="ECO:0000313" key="2">
    <source>
        <dbReference type="EMBL" id="ATX62777.1"/>
    </source>
</evidence>
<name>A0A7U5SSK7_YEREN</name>
<evidence type="ECO:0000256" key="1">
    <source>
        <dbReference type="SAM" id="Phobius"/>
    </source>
</evidence>
<dbReference type="Proteomes" id="UP000230961">
    <property type="component" value="Chromosome"/>
</dbReference>
<proteinExistence type="predicted"/>
<reference evidence="2 3" key="1">
    <citation type="submission" date="2017-11" db="EMBL/GenBank/DDBJ databases">
        <title>The complete genome sequence and comparative genome analysis of Yersinia enterocolitica strain LC20.</title>
        <authorList>
            <person name="Shi G."/>
            <person name="Su M."/>
            <person name="Liang J."/>
            <person name="Gu W."/>
            <person name="Xiao Y."/>
            <person name="Zhang Z."/>
            <person name="Qiu H."/>
            <person name="Duan R."/>
            <person name="Zhang Z."/>
            <person name="Li Y."/>
            <person name="Zhang X."/>
            <person name="Ling Y."/>
            <person name="Song L."/>
            <person name="Chen M."/>
            <person name="Zhao Y."/>
            <person name="Wu J."/>
            <person name="Jing H."/>
            <person name="Xiao J."/>
            <person name="Wang X."/>
        </authorList>
    </citation>
    <scope>NUCLEOTIDE SEQUENCE [LARGE SCALE GENOMIC DNA]</scope>
    <source>
        <strain evidence="2 3">LC20</strain>
    </source>
</reference>
<feature type="transmembrane region" description="Helical" evidence="1">
    <location>
        <begin position="6"/>
        <end position="27"/>
    </location>
</feature>
<dbReference type="KEGG" id="yel:LC20_07100"/>